<dbReference type="Proteomes" id="UP000199073">
    <property type="component" value="Unassembled WGS sequence"/>
</dbReference>
<organism evidence="7 8">
    <name type="scientific">Desulforhopalus singaporensis</name>
    <dbReference type="NCBI Taxonomy" id="91360"/>
    <lineage>
        <taxon>Bacteria</taxon>
        <taxon>Pseudomonadati</taxon>
        <taxon>Thermodesulfobacteriota</taxon>
        <taxon>Desulfobulbia</taxon>
        <taxon>Desulfobulbales</taxon>
        <taxon>Desulfocapsaceae</taxon>
        <taxon>Desulforhopalus</taxon>
    </lineage>
</organism>
<dbReference type="PANTHER" id="PTHR42905">
    <property type="entry name" value="PHOSPHOENOLPYRUVATE CARBOXYLASE"/>
    <property type="match status" value="1"/>
</dbReference>
<evidence type="ECO:0000256" key="5">
    <source>
        <dbReference type="ARBA" id="ARBA00057039"/>
    </source>
</evidence>
<evidence type="ECO:0000313" key="8">
    <source>
        <dbReference type="Proteomes" id="UP000199073"/>
    </source>
</evidence>
<evidence type="ECO:0000256" key="4">
    <source>
        <dbReference type="ARBA" id="ARBA00044762"/>
    </source>
</evidence>
<dbReference type="STRING" id="91360.SAMN05660330_00849"/>
<dbReference type="RefSeq" id="WP_092220116.1">
    <property type="nucleotide sequence ID" value="NZ_FNJI01000005.1"/>
</dbReference>
<name>A0A1H0LTA8_9BACT</name>
<evidence type="ECO:0000256" key="6">
    <source>
        <dbReference type="ARBA" id="ARBA00073849"/>
    </source>
</evidence>
<dbReference type="InterPro" id="IPR040442">
    <property type="entry name" value="Pyrv_kinase-like_dom_sf"/>
</dbReference>
<dbReference type="PROSITE" id="PS00161">
    <property type="entry name" value="ISOCITRATE_LYASE"/>
    <property type="match status" value="1"/>
</dbReference>
<dbReference type="AlphaFoldDB" id="A0A1H0LTA8"/>
<dbReference type="GO" id="GO:0046421">
    <property type="term" value="F:methylisocitrate lyase activity"/>
    <property type="evidence" value="ECO:0007669"/>
    <property type="project" value="UniProtKB-EC"/>
</dbReference>
<comment type="catalytic activity">
    <reaction evidence="1">
        <text>(2S,3R)-3-hydroxybutane-1,2,3-tricarboxylate = pyruvate + succinate</text>
        <dbReference type="Rhea" id="RHEA:16809"/>
        <dbReference type="ChEBI" id="CHEBI:15361"/>
        <dbReference type="ChEBI" id="CHEBI:30031"/>
        <dbReference type="ChEBI" id="CHEBI:57429"/>
        <dbReference type="EC" id="4.1.3.30"/>
    </reaction>
</comment>
<comment type="similarity">
    <text evidence="2">Belongs to the isocitrate lyase/PEP mutase superfamily. Methylisocitrate lyase family.</text>
</comment>
<dbReference type="FunFam" id="3.20.20.60:FF:000009">
    <property type="entry name" value="2-methylisocitrate lyase"/>
    <property type="match status" value="1"/>
</dbReference>
<evidence type="ECO:0000256" key="1">
    <source>
        <dbReference type="ARBA" id="ARBA00001050"/>
    </source>
</evidence>
<gene>
    <name evidence="7" type="ORF">SAMN05660330_00849</name>
</gene>
<comment type="function">
    <text evidence="5">Involved in the catabolism of short chain fatty acids (SCFA) via the 2-methylcitrate cycle I (propionate degradation route). Catalyzes the thermodynamically favored C-C bond cleavage of (2R,3S)-2-methylisocitrate to yield pyruvate and succinate via an alpha-carboxy-carbanion intermediate.</text>
</comment>
<evidence type="ECO:0000313" key="7">
    <source>
        <dbReference type="EMBL" id="SDO71499.1"/>
    </source>
</evidence>
<keyword evidence="7" id="KW-0456">Lyase</keyword>
<dbReference type="EMBL" id="FNJI01000005">
    <property type="protein sequence ID" value="SDO71499.1"/>
    <property type="molecule type" value="Genomic_DNA"/>
</dbReference>
<dbReference type="EC" id="4.1.3.30" evidence="3"/>
<dbReference type="CDD" id="cd00377">
    <property type="entry name" value="ICL_PEPM"/>
    <property type="match status" value="1"/>
</dbReference>
<evidence type="ECO:0000256" key="3">
    <source>
        <dbReference type="ARBA" id="ARBA00012260"/>
    </source>
</evidence>
<dbReference type="SUPFAM" id="SSF51621">
    <property type="entry name" value="Phosphoenolpyruvate/pyruvate domain"/>
    <property type="match status" value="1"/>
</dbReference>
<dbReference type="OrthoDB" id="9771433at2"/>
<keyword evidence="8" id="KW-1185">Reference proteome</keyword>
<accession>A0A1H0LTA8</accession>
<proteinExistence type="inferred from homology"/>
<evidence type="ECO:0000256" key="2">
    <source>
        <dbReference type="ARBA" id="ARBA00009282"/>
    </source>
</evidence>
<comment type="subunit">
    <text evidence="4">Homotetramer; dimer of dimers.</text>
</comment>
<dbReference type="InterPro" id="IPR018523">
    <property type="entry name" value="Isocitrate_lyase_ph_CS"/>
</dbReference>
<reference evidence="7 8" key="1">
    <citation type="submission" date="2016-10" db="EMBL/GenBank/DDBJ databases">
        <authorList>
            <person name="de Groot N.N."/>
        </authorList>
    </citation>
    <scope>NUCLEOTIDE SEQUENCE [LARGE SCALE GENOMIC DNA]</scope>
    <source>
        <strain evidence="7 8">DSM 12130</strain>
    </source>
</reference>
<dbReference type="Gene3D" id="3.20.20.60">
    <property type="entry name" value="Phosphoenolpyruvate-binding domains"/>
    <property type="match status" value="1"/>
</dbReference>
<dbReference type="InterPro" id="IPR015813">
    <property type="entry name" value="Pyrv/PenolPyrv_kinase-like_dom"/>
</dbReference>
<sequence>MKRRTELKNLLNGKELVVAPGAHDALTARVIEKCQFPAVYMTGYGQSASHLGRPDIGLMSMTEMVTRARNIAGVVDLPVIADADTGFGNVINVIRTIREYEAANVAAIQLEDQVLPKRCGHMLGREVVPAKEMVAKIKAAVATREDPDLLIVARTDARTNYGIQEALDRARAYEDAGADVLFVESPESVEEMVQINEVLTKPTLANMVEGGRTPLLPNSKLQEIGYNLVIYPTASIFIMAQSMMKLMKHLKDNGSTEELMDQMISFSEFNELVGLDEAIAELKDLMVI</sequence>
<dbReference type="InterPro" id="IPR039556">
    <property type="entry name" value="ICL/PEPM"/>
</dbReference>
<dbReference type="PANTHER" id="PTHR42905:SF5">
    <property type="entry name" value="CARBOXYVINYL-CARBOXYPHOSPHONATE PHOSPHORYLMUTASE, CHLOROPLASTIC"/>
    <property type="match status" value="1"/>
</dbReference>
<protein>
    <recommendedName>
        <fullName evidence="6">2-methylisocitrate lyase</fullName>
        <ecNumber evidence="3">4.1.3.30</ecNumber>
    </recommendedName>
</protein>
<dbReference type="Pfam" id="PF13714">
    <property type="entry name" value="PEP_mutase"/>
    <property type="match status" value="1"/>
</dbReference>